<proteinExistence type="predicted"/>
<feature type="signal peptide" evidence="2">
    <location>
        <begin position="1"/>
        <end position="21"/>
    </location>
</feature>
<accession>W6RNQ9</accession>
<keyword evidence="2" id="KW-0732">Signal</keyword>
<evidence type="ECO:0000256" key="2">
    <source>
        <dbReference type="SAM" id="SignalP"/>
    </source>
</evidence>
<evidence type="ECO:0000313" key="4">
    <source>
        <dbReference type="Proteomes" id="UP000019443"/>
    </source>
</evidence>
<geneLocation type="plasmid" evidence="3 4">
    <name>pLPU83d</name>
</geneLocation>
<dbReference type="PATRIC" id="fig|348824.6.peg.6693"/>
<feature type="compositionally biased region" description="Polar residues" evidence="1">
    <location>
        <begin position="90"/>
        <end position="100"/>
    </location>
</feature>
<keyword evidence="3" id="KW-0614">Plasmid</keyword>
<evidence type="ECO:0000256" key="1">
    <source>
        <dbReference type="SAM" id="MobiDB-lite"/>
    </source>
</evidence>
<gene>
    <name evidence="3" type="ORF">LPU83_pLPU83d_1009</name>
</gene>
<sequence>MHFMRNIAAGLVLLVTTNAFGQSTTKPFPEGCQAPSQQELQRGSPSRRGGDADLSRCNGVLIPPASGDEGLEQPAPSTGTLRVIPPSKAPGQQHNLPEPQ</sequence>
<feature type="chain" id="PRO_5004882581" evidence="2">
    <location>
        <begin position="22"/>
        <end position="100"/>
    </location>
</feature>
<reference evidence="3" key="1">
    <citation type="submission" date="2013-11" db="EMBL/GenBank/DDBJ databases">
        <title>Draft genome sequence of the broad-host-range Rhizobium sp. LPU83 strain, a member of the low-genetic diversity Oregon-like Rhizobium sp. group.</title>
        <authorList>
            <person name="Wibberg D."/>
            <person name="Puehler A."/>
            <person name="Schlueter A."/>
        </authorList>
    </citation>
    <scope>NUCLEOTIDE SEQUENCE [LARGE SCALE GENOMIC DNA]</scope>
    <source>
        <strain evidence="3">LPU83</strain>
        <plasmid evidence="3">pLPU83d</plasmid>
    </source>
</reference>
<feature type="region of interest" description="Disordered" evidence="1">
    <location>
        <begin position="22"/>
        <end position="100"/>
    </location>
</feature>
<keyword evidence="4" id="KW-1185">Reference proteome</keyword>
<dbReference type="EMBL" id="HG916855">
    <property type="protein sequence ID" value="CDM62379.1"/>
    <property type="molecule type" value="Genomic_DNA"/>
</dbReference>
<evidence type="ECO:0000313" key="3">
    <source>
        <dbReference type="EMBL" id="CDM62379.1"/>
    </source>
</evidence>
<dbReference type="Proteomes" id="UP000019443">
    <property type="component" value="Plasmid pLPU83d"/>
</dbReference>
<organism evidence="3 4">
    <name type="scientific">Rhizobium favelukesii</name>
    <dbReference type="NCBI Taxonomy" id="348824"/>
    <lineage>
        <taxon>Bacteria</taxon>
        <taxon>Pseudomonadati</taxon>
        <taxon>Pseudomonadota</taxon>
        <taxon>Alphaproteobacteria</taxon>
        <taxon>Hyphomicrobiales</taxon>
        <taxon>Rhizobiaceae</taxon>
        <taxon>Rhizobium/Agrobacterium group</taxon>
        <taxon>Rhizobium</taxon>
    </lineage>
</organism>
<protein>
    <submittedName>
        <fullName evidence="3">Secreted protein</fullName>
    </submittedName>
</protein>
<dbReference type="KEGG" id="rhl:LPU83_pLPU83d_1009"/>
<feature type="compositionally biased region" description="Polar residues" evidence="1">
    <location>
        <begin position="34"/>
        <end position="44"/>
    </location>
</feature>
<dbReference type="HOGENOM" id="CLU_166169_0_0_5"/>
<name>W6RNQ9_9HYPH</name>
<dbReference type="AlphaFoldDB" id="W6RNQ9"/>